<accession>A0A3D9B0X5</accession>
<proteinExistence type="predicted"/>
<dbReference type="PROSITE" id="PS51257">
    <property type="entry name" value="PROKAR_LIPOPROTEIN"/>
    <property type="match status" value="1"/>
</dbReference>
<feature type="chain" id="PRO_5017788194" description="Cytochrome c domain-containing protein" evidence="1">
    <location>
        <begin position="22"/>
        <end position="164"/>
    </location>
</feature>
<keyword evidence="3" id="KW-1185">Reference proteome</keyword>
<sequence>MKYLFIIPIILILFACNPSNNNSQALQSQLDSLHLKLDNSYRPGFGEFMSNIQVHHNKLWFAGINQNWKLADFEIVEIQENIEGIKDYCRSRPETKSLPMINPVLDNLRKAIEQQSSKAFKDEYINLTNTCNTCHQVTKHEFNVIIIPSTPPYSNQDFKLHNEN</sequence>
<evidence type="ECO:0008006" key="4">
    <source>
        <dbReference type="Google" id="ProtNLM"/>
    </source>
</evidence>
<dbReference type="Proteomes" id="UP000256924">
    <property type="component" value="Unassembled WGS sequence"/>
</dbReference>
<gene>
    <name evidence="2" type="ORF">DRF68_13715</name>
</gene>
<protein>
    <recommendedName>
        <fullName evidence="4">Cytochrome c domain-containing protein</fullName>
    </recommendedName>
</protein>
<keyword evidence="1" id="KW-0732">Signal</keyword>
<reference evidence="2 3" key="1">
    <citation type="journal article" date="2004" name="Emerg. Infect. Dis.">
        <title>Amoebae-resisting bacteria isolated from human nasal swabs by amoebal coculture.</title>
        <authorList>
            <person name="Greub G."/>
            <person name="La Scola B."/>
            <person name="Raoult D."/>
        </authorList>
    </citation>
    <scope>NUCLEOTIDE SEQUENCE [LARGE SCALE GENOMIC DNA]</scope>
    <source>
        <strain evidence="2 3">CCUG 51329</strain>
    </source>
</reference>
<evidence type="ECO:0000256" key="1">
    <source>
        <dbReference type="SAM" id="SignalP"/>
    </source>
</evidence>
<evidence type="ECO:0000313" key="3">
    <source>
        <dbReference type="Proteomes" id="UP000256924"/>
    </source>
</evidence>
<organism evidence="2 3">
    <name type="scientific">Candidatus Chryseobacterium massiliense</name>
    <dbReference type="NCBI Taxonomy" id="204089"/>
    <lineage>
        <taxon>Bacteria</taxon>
        <taxon>Pseudomonadati</taxon>
        <taxon>Bacteroidota</taxon>
        <taxon>Flavobacteriia</taxon>
        <taxon>Flavobacteriales</taxon>
        <taxon>Weeksellaceae</taxon>
        <taxon>Chryseobacterium group</taxon>
        <taxon>Chryseobacterium</taxon>
    </lineage>
</organism>
<dbReference type="EMBL" id="QNVU01000028">
    <property type="protein sequence ID" value="REC46906.1"/>
    <property type="molecule type" value="Genomic_DNA"/>
</dbReference>
<feature type="signal peptide" evidence="1">
    <location>
        <begin position="1"/>
        <end position="21"/>
    </location>
</feature>
<dbReference type="RefSeq" id="WP_078797875.1">
    <property type="nucleotide sequence ID" value="NZ_QNVU01000028.1"/>
</dbReference>
<dbReference type="AlphaFoldDB" id="A0A3D9B0X5"/>
<comment type="caution">
    <text evidence="2">The sequence shown here is derived from an EMBL/GenBank/DDBJ whole genome shotgun (WGS) entry which is preliminary data.</text>
</comment>
<evidence type="ECO:0000313" key="2">
    <source>
        <dbReference type="EMBL" id="REC46906.1"/>
    </source>
</evidence>
<name>A0A3D9B0X5_9FLAO</name>